<feature type="compositionally biased region" description="Basic residues" evidence="1">
    <location>
        <begin position="1"/>
        <end position="18"/>
    </location>
</feature>
<feature type="non-terminal residue" evidence="2">
    <location>
        <position position="1"/>
    </location>
</feature>
<evidence type="ECO:0000313" key="2">
    <source>
        <dbReference type="EMBL" id="CAB46848.1"/>
    </source>
</evidence>
<proteinExistence type="evidence at transcript level"/>
<name>Q9XSR9_CANLF</name>
<feature type="non-terminal residue" evidence="2">
    <location>
        <position position="43"/>
    </location>
</feature>
<dbReference type="AlphaFoldDB" id="Q9XSR9"/>
<accession>Q9XSR9</accession>
<evidence type="ECO:0000256" key="1">
    <source>
        <dbReference type="SAM" id="MobiDB-lite"/>
    </source>
</evidence>
<organism evidence="2">
    <name type="scientific">Canis lupus familiaris</name>
    <name type="common">Dog</name>
    <name type="synonym">Canis familiaris</name>
    <dbReference type="NCBI Taxonomy" id="9615"/>
    <lineage>
        <taxon>Eukaryota</taxon>
        <taxon>Metazoa</taxon>
        <taxon>Chordata</taxon>
        <taxon>Craniata</taxon>
        <taxon>Vertebrata</taxon>
        <taxon>Euteleostomi</taxon>
        <taxon>Mammalia</taxon>
        <taxon>Eutheria</taxon>
        <taxon>Laurasiatheria</taxon>
        <taxon>Carnivora</taxon>
        <taxon>Caniformia</taxon>
        <taxon>Canidae</taxon>
        <taxon>Canis</taxon>
    </lineage>
</organism>
<feature type="region of interest" description="Disordered" evidence="1">
    <location>
        <begin position="1"/>
        <end position="25"/>
    </location>
</feature>
<reference evidence="2" key="1">
    <citation type="journal article" date="2000" name="Anal. Biochem.">
        <title>A method for the large-scale cloning of nuclear proteins and nuclear targeting sequences on a functional basis.</title>
        <authorList>
            <person name="Pichon B."/>
            <person name="Mercan D."/>
            <person name="Pouillon V."/>
            <person name="Christophe-Hobertus C."/>
            <person name="Christophe D."/>
        </authorList>
    </citation>
    <scope>NUCLEOTIDE SEQUENCE</scope>
    <source>
        <tissue evidence="2">Thyroid</tissue>
    </source>
</reference>
<protein>
    <submittedName>
        <fullName evidence="2">Uncharacterized protein</fullName>
    </submittedName>
</protein>
<dbReference type="EMBL" id="AJ388549">
    <property type="protein sequence ID" value="CAB46848.1"/>
    <property type="molecule type" value="mRNA"/>
</dbReference>
<sequence>AVPRRARTARPLAPRRRAPAAPRPLRGMIRGASGIGGVCVVLS</sequence>